<dbReference type="InterPro" id="IPR025419">
    <property type="entry name" value="DUF4142"/>
</dbReference>
<name>A0A455UC70_9GAMM</name>
<evidence type="ECO:0000313" key="2">
    <source>
        <dbReference type="EMBL" id="BBI60814.1"/>
    </source>
</evidence>
<dbReference type="Gene3D" id="1.20.1260.10">
    <property type="match status" value="1"/>
</dbReference>
<proteinExistence type="predicted"/>
<feature type="domain" description="DUF4142" evidence="1">
    <location>
        <begin position="22"/>
        <end position="156"/>
    </location>
</feature>
<organism evidence="2 3">
    <name type="scientific">Vreelandella sulfidaeris</name>
    <dbReference type="NCBI Taxonomy" id="115553"/>
    <lineage>
        <taxon>Bacteria</taxon>
        <taxon>Pseudomonadati</taxon>
        <taxon>Pseudomonadota</taxon>
        <taxon>Gammaproteobacteria</taxon>
        <taxon>Oceanospirillales</taxon>
        <taxon>Halomonadaceae</taxon>
        <taxon>Vreelandella</taxon>
    </lineage>
</organism>
<sequence length="169" mass="19140">MVLAVYAGVLGATLATTEDDSAALLTRLSEFHQHQQELNSLTEQQAESAEISELAESIAVDHHLLDEWLQEAGHDERQRGDDAAYSNDEQQQAYEALQSQDGAEFDRQFLDYQMNVHRQALDLLQEIPPESLEDAERANHLKVTYEALRKHLGMLQNHRQEDVGLSESE</sequence>
<dbReference type="EMBL" id="AP019514">
    <property type="protein sequence ID" value="BBI60814.1"/>
    <property type="molecule type" value="Genomic_DNA"/>
</dbReference>
<protein>
    <recommendedName>
        <fullName evidence="1">DUF4142 domain-containing protein</fullName>
    </recommendedName>
</protein>
<dbReference type="KEGG" id="hsr:HSBAA_21200"/>
<dbReference type="Pfam" id="PF13628">
    <property type="entry name" value="DUF4142"/>
    <property type="match status" value="1"/>
</dbReference>
<dbReference type="Proteomes" id="UP000320231">
    <property type="component" value="Chromosome"/>
</dbReference>
<dbReference type="AlphaFoldDB" id="A0A455UC70"/>
<evidence type="ECO:0000259" key="1">
    <source>
        <dbReference type="Pfam" id="PF13628"/>
    </source>
</evidence>
<evidence type="ECO:0000313" key="3">
    <source>
        <dbReference type="Proteomes" id="UP000320231"/>
    </source>
</evidence>
<reference evidence="2 3" key="1">
    <citation type="journal article" date="2019" name="Microbiol. Resour. Announc.">
        <title>Complete Genome Sequence of Halomonas sulfidaeris Strain Esulfide1 Isolated from a Metal Sulfide Rock at a Depth of 2,200 Meters, Obtained Using Nanopore Sequencing.</title>
        <authorList>
            <person name="Saito M."/>
            <person name="Nishigata A."/>
            <person name="Galipon J."/>
            <person name="Arakawa K."/>
        </authorList>
    </citation>
    <scope>NUCLEOTIDE SEQUENCE [LARGE SCALE GENOMIC DNA]</scope>
    <source>
        <strain evidence="2 3">ATCC BAA-803</strain>
    </source>
</reference>
<gene>
    <name evidence="2" type="ORF">HSBAA_21200</name>
</gene>
<accession>A0A455UC70</accession>
<dbReference type="InterPro" id="IPR012347">
    <property type="entry name" value="Ferritin-like"/>
</dbReference>